<organism evidence="1 2">
    <name type="scientific">Zophobas morio</name>
    <dbReference type="NCBI Taxonomy" id="2755281"/>
    <lineage>
        <taxon>Eukaryota</taxon>
        <taxon>Metazoa</taxon>
        <taxon>Ecdysozoa</taxon>
        <taxon>Arthropoda</taxon>
        <taxon>Hexapoda</taxon>
        <taxon>Insecta</taxon>
        <taxon>Pterygota</taxon>
        <taxon>Neoptera</taxon>
        <taxon>Endopterygota</taxon>
        <taxon>Coleoptera</taxon>
        <taxon>Polyphaga</taxon>
        <taxon>Cucujiformia</taxon>
        <taxon>Tenebrionidae</taxon>
        <taxon>Zophobas</taxon>
    </lineage>
</organism>
<comment type="caution">
    <text evidence="1">The sequence shown here is derived from an EMBL/GenBank/DDBJ whole genome shotgun (WGS) entry which is preliminary data.</text>
</comment>
<accession>A0AA38MKN2</accession>
<dbReference type="Proteomes" id="UP001168821">
    <property type="component" value="Unassembled WGS sequence"/>
</dbReference>
<evidence type="ECO:0000313" key="2">
    <source>
        <dbReference type="Proteomes" id="UP001168821"/>
    </source>
</evidence>
<gene>
    <name evidence="1" type="ORF">Zmor_011142</name>
</gene>
<proteinExistence type="predicted"/>
<dbReference type="AlphaFoldDB" id="A0AA38MKN2"/>
<name>A0AA38MKN2_9CUCU</name>
<dbReference type="EMBL" id="JALNTZ010000003">
    <property type="protein sequence ID" value="KAJ3659453.1"/>
    <property type="molecule type" value="Genomic_DNA"/>
</dbReference>
<reference evidence="1" key="1">
    <citation type="journal article" date="2023" name="G3 (Bethesda)">
        <title>Whole genome assemblies of Zophobas morio and Tenebrio molitor.</title>
        <authorList>
            <person name="Kaur S."/>
            <person name="Stinson S.A."/>
            <person name="diCenzo G.C."/>
        </authorList>
    </citation>
    <scope>NUCLEOTIDE SEQUENCE</scope>
    <source>
        <strain evidence="1">QUZm001</strain>
    </source>
</reference>
<sequence>MLSRIATISCKALDSSVLATAQADDPDLQRLKQEGKFTFQEIQDPLSTQHLWYETTLGRNRLYIPPPHRCRIFESTQNIAHPGTFMDPDARLSHVHVDIFGPLPHSEGFEYLFTPTELLYGTTLIMPGDFTDPLLIQTLQPFADSTFADKIRNVMQKIAYTRTGYLYCFLIASPCHFNLLSVS</sequence>
<protein>
    <submittedName>
        <fullName evidence="1">Uncharacterized protein</fullName>
    </submittedName>
</protein>
<evidence type="ECO:0000313" key="1">
    <source>
        <dbReference type="EMBL" id="KAJ3659453.1"/>
    </source>
</evidence>
<keyword evidence="2" id="KW-1185">Reference proteome</keyword>